<evidence type="ECO:0000313" key="2">
    <source>
        <dbReference type="Proteomes" id="UP000175989"/>
    </source>
</evidence>
<dbReference type="Proteomes" id="UP000175989">
    <property type="component" value="Unassembled WGS sequence"/>
</dbReference>
<reference evidence="2" key="1">
    <citation type="journal article" date="2016" name="Front. Microbiol.">
        <title>Molecular Keys to the Janthinobacterium and Duganella spp. Interaction with the Plant Pathogen Fusarium graminearum.</title>
        <authorList>
            <person name="Haack F.S."/>
            <person name="Poehlein A."/>
            <person name="Kroger C."/>
            <person name="Voigt C.A."/>
            <person name="Piepenbring M."/>
            <person name="Bode H.B."/>
            <person name="Daniel R."/>
            <person name="Schafer W."/>
            <person name="Streit W.R."/>
        </authorList>
    </citation>
    <scope>NUCLEOTIDE SEQUENCE [LARGE SCALE GENOMIC DNA]</scope>
    <source>
        <strain evidence="2">T54</strain>
    </source>
</reference>
<protein>
    <submittedName>
        <fullName evidence="1">Uncharacterized protein</fullName>
    </submittedName>
</protein>
<accession>A0A1E7WMV1</accession>
<keyword evidence="2" id="KW-1185">Reference proteome</keyword>
<name>A0A1E7WMV1_9BURK</name>
<dbReference type="AlphaFoldDB" id="A0A1E7WMV1"/>
<organism evidence="1 2">
    <name type="scientific">Duganella phyllosphaerae</name>
    <dbReference type="NCBI Taxonomy" id="762836"/>
    <lineage>
        <taxon>Bacteria</taxon>
        <taxon>Pseudomonadati</taxon>
        <taxon>Pseudomonadota</taxon>
        <taxon>Betaproteobacteria</taxon>
        <taxon>Burkholderiales</taxon>
        <taxon>Oxalobacteraceae</taxon>
        <taxon>Telluria group</taxon>
        <taxon>Duganella</taxon>
    </lineage>
</organism>
<evidence type="ECO:0000313" key="1">
    <source>
        <dbReference type="EMBL" id="OFA00387.1"/>
    </source>
</evidence>
<comment type="caution">
    <text evidence="1">The sequence shown here is derived from an EMBL/GenBank/DDBJ whole genome shotgun (WGS) entry which is preliminary data.</text>
</comment>
<sequence length="240" mass="23806">MPAVSATRTRTCTAPPLSGNTCSASAHCVADVGTAVSQVAPLSSETSTCSPAPSAPFSVPLMTWAATLVTRSVLLTPLSVEKAIEAPVMAGASVSMAIGALLAPTPRLPAASATALAATLTTALPPARPGCGVKVAVYTSRSALAVKLPSVPLSALISASVKPAGTSVNVKVMVAVSPTLRLLALVSMVSTGATVSTAIDARPPPAPRLPAASVYRPLARLTLAPPSWPVSVVSGVSNTV</sequence>
<proteinExistence type="predicted"/>
<gene>
    <name evidence="1" type="ORF">DUPY_24160</name>
</gene>
<dbReference type="EMBL" id="LROM01000083">
    <property type="protein sequence ID" value="OFA00387.1"/>
    <property type="molecule type" value="Genomic_DNA"/>
</dbReference>